<dbReference type="SMART" id="SM00642">
    <property type="entry name" value="Aamy"/>
    <property type="match status" value="1"/>
</dbReference>
<reference evidence="2 3" key="1">
    <citation type="journal article" date="2014" name="Genome Announc.">
        <title>Draft Genome Sequence of the Boron-Tolerant and Moderately Halotolerant Bacterium Gracilibacillus boraciitolerans JCM 21714T.</title>
        <authorList>
            <person name="Ahmed I."/>
            <person name="Oshima K."/>
            <person name="Suda W."/>
            <person name="Kitamura K."/>
            <person name="Iida T."/>
            <person name="Ohmori Y."/>
            <person name="Fujiwara T."/>
            <person name="Hattori M."/>
            <person name="Ohkuma M."/>
        </authorList>
    </citation>
    <scope>NUCLEOTIDE SEQUENCE [LARGE SCALE GENOMIC DNA]</scope>
    <source>
        <strain evidence="2 3">JCM 21714</strain>
    </source>
</reference>
<keyword evidence="3" id="KW-1185">Reference proteome</keyword>
<keyword evidence="2" id="KW-0378">Hydrolase</keyword>
<organism evidence="2 3">
    <name type="scientific">Gracilibacillus boraciitolerans JCM 21714</name>
    <dbReference type="NCBI Taxonomy" id="1298598"/>
    <lineage>
        <taxon>Bacteria</taxon>
        <taxon>Bacillati</taxon>
        <taxon>Bacillota</taxon>
        <taxon>Bacilli</taxon>
        <taxon>Bacillales</taxon>
        <taxon>Bacillaceae</taxon>
        <taxon>Gracilibacillus</taxon>
    </lineage>
</organism>
<gene>
    <name evidence="2" type="ORF">JCM21714_1076</name>
</gene>
<sequence length="209" mass="24548">MDVINLISKDQDFPNDDGSISPGDGRKFYTDGPRVHEYLQEMNQQVFRGGRKTLTVGEMSSTTLEDCIQYSNPESKELDMTFNFHHLKVDYPNGEKWTKAPFDFLALKQILSKWQTGMQKGNGWNALFWCNHDQPRIVSRFGDDQHYHLESAKMLATTIHLMQGTPYIYQGEEFGMTNPKFETIEQYRDVESLNMYEMKKERVWLRRIL</sequence>
<dbReference type="AlphaFoldDB" id="W4VFB4"/>
<evidence type="ECO:0000313" key="3">
    <source>
        <dbReference type="Proteomes" id="UP000019102"/>
    </source>
</evidence>
<dbReference type="GO" id="GO:0009313">
    <property type="term" value="P:oligosaccharide catabolic process"/>
    <property type="evidence" value="ECO:0007669"/>
    <property type="project" value="TreeGrafter"/>
</dbReference>
<protein>
    <submittedName>
        <fullName evidence="2">Trehalose-6-phosphate hydrolase</fullName>
    </submittedName>
</protein>
<dbReference type="InterPro" id="IPR017853">
    <property type="entry name" value="GH"/>
</dbReference>
<dbReference type="PANTHER" id="PTHR10357:SF217">
    <property type="entry name" value="TREHALOSE-6-PHOSPHATE HYDROLASE"/>
    <property type="match status" value="1"/>
</dbReference>
<dbReference type="SUPFAM" id="SSF51445">
    <property type="entry name" value="(Trans)glycosidases"/>
    <property type="match status" value="1"/>
</dbReference>
<dbReference type="GO" id="GO:0004556">
    <property type="term" value="F:alpha-amylase activity"/>
    <property type="evidence" value="ECO:0007669"/>
    <property type="project" value="TreeGrafter"/>
</dbReference>
<dbReference type="EMBL" id="BAVS01000003">
    <property type="protein sequence ID" value="GAE92095.1"/>
    <property type="molecule type" value="Genomic_DNA"/>
</dbReference>
<comment type="caution">
    <text evidence="2">The sequence shown here is derived from an EMBL/GenBank/DDBJ whole genome shotgun (WGS) entry which is preliminary data.</text>
</comment>
<proteinExistence type="predicted"/>
<dbReference type="Gene3D" id="3.20.20.80">
    <property type="entry name" value="Glycosidases"/>
    <property type="match status" value="1"/>
</dbReference>
<evidence type="ECO:0000259" key="1">
    <source>
        <dbReference type="SMART" id="SM00642"/>
    </source>
</evidence>
<name>W4VFB4_9BACI</name>
<evidence type="ECO:0000313" key="2">
    <source>
        <dbReference type="EMBL" id="GAE92095.1"/>
    </source>
</evidence>
<accession>W4VFB4</accession>
<dbReference type="InterPro" id="IPR006047">
    <property type="entry name" value="GH13_cat_dom"/>
</dbReference>
<dbReference type="Proteomes" id="UP000019102">
    <property type="component" value="Unassembled WGS sequence"/>
</dbReference>
<dbReference type="PANTHER" id="PTHR10357">
    <property type="entry name" value="ALPHA-AMYLASE FAMILY MEMBER"/>
    <property type="match status" value="1"/>
</dbReference>
<feature type="domain" description="Glycosyl hydrolase family 13 catalytic" evidence="1">
    <location>
        <begin position="2"/>
        <end position="206"/>
    </location>
</feature>
<dbReference type="Pfam" id="PF00128">
    <property type="entry name" value="Alpha-amylase"/>
    <property type="match status" value="1"/>
</dbReference>
<dbReference type="eggNOG" id="COG0366">
    <property type="taxonomic scope" value="Bacteria"/>
</dbReference>
<dbReference type="STRING" id="1298598.JCM21714_1076"/>